<dbReference type="PANTHER" id="PTHR33164">
    <property type="entry name" value="TRANSCRIPTIONAL REGULATOR, MARR FAMILY"/>
    <property type="match status" value="1"/>
</dbReference>
<dbReference type="GO" id="GO:0006950">
    <property type="term" value="P:response to stress"/>
    <property type="evidence" value="ECO:0007669"/>
    <property type="project" value="TreeGrafter"/>
</dbReference>
<dbReference type="Proteomes" id="UP000595663">
    <property type="component" value="Chromosome"/>
</dbReference>
<protein>
    <recommendedName>
        <fullName evidence="1">HTH marR-type domain-containing protein</fullName>
    </recommendedName>
</protein>
<accession>A0A7R6P503</accession>
<keyword evidence="3" id="KW-1185">Reference proteome</keyword>
<dbReference type="EMBL" id="AP014545">
    <property type="protein sequence ID" value="BBB27438.1"/>
    <property type="molecule type" value="Genomic_DNA"/>
</dbReference>
<name>A0A7R6P503_9GAMM</name>
<evidence type="ECO:0000313" key="2">
    <source>
        <dbReference type="EMBL" id="BBB27438.1"/>
    </source>
</evidence>
<dbReference type="PROSITE" id="PS50995">
    <property type="entry name" value="HTH_MARR_2"/>
    <property type="match status" value="1"/>
</dbReference>
<dbReference type="InterPro" id="IPR036390">
    <property type="entry name" value="WH_DNA-bd_sf"/>
</dbReference>
<dbReference type="KEGG" id="ajp:AMJAP_2852"/>
<proteinExistence type="predicted"/>
<evidence type="ECO:0000313" key="3">
    <source>
        <dbReference type="Proteomes" id="UP000595663"/>
    </source>
</evidence>
<dbReference type="Pfam" id="PF12802">
    <property type="entry name" value="MarR_2"/>
    <property type="match status" value="1"/>
</dbReference>
<dbReference type="SUPFAM" id="SSF46785">
    <property type="entry name" value="Winged helix' DNA-binding domain"/>
    <property type="match status" value="1"/>
</dbReference>
<dbReference type="PANTHER" id="PTHR33164:SF43">
    <property type="entry name" value="HTH-TYPE TRANSCRIPTIONAL REPRESSOR YETL"/>
    <property type="match status" value="1"/>
</dbReference>
<sequence>MLEICVNSREQTEVGLMVQLGIIRQLMATREAKLFANVSLNPSQFGVLNHFTHNPERSWTVTELAGVMEMNQPGITKVVTVLLDKKLLESGADKEDKRRRYLKITPQGLKLCDEILGSLLPDISHIFESWEDGEISQMHQQMEKLMRWLDEHREDIKNVSG</sequence>
<dbReference type="InterPro" id="IPR000835">
    <property type="entry name" value="HTH_MarR-typ"/>
</dbReference>
<dbReference type="GO" id="GO:0003700">
    <property type="term" value="F:DNA-binding transcription factor activity"/>
    <property type="evidence" value="ECO:0007669"/>
    <property type="project" value="InterPro"/>
</dbReference>
<dbReference type="SMART" id="SM00347">
    <property type="entry name" value="HTH_MARR"/>
    <property type="match status" value="1"/>
</dbReference>
<feature type="domain" description="HTH marR-type" evidence="1">
    <location>
        <begin position="1"/>
        <end position="147"/>
    </location>
</feature>
<evidence type="ECO:0000259" key="1">
    <source>
        <dbReference type="PROSITE" id="PS50995"/>
    </source>
</evidence>
<dbReference type="Gene3D" id="1.10.10.10">
    <property type="entry name" value="Winged helix-like DNA-binding domain superfamily/Winged helix DNA-binding domain"/>
    <property type="match status" value="1"/>
</dbReference>
<gene>
    <name evidence="2" type="ORF">AMJAP_2852</name>
</gene>
<organism evidence="2 3">
    <name type="scientific">Amphritea japonica ATCC BAA-1530</name>
    <dbReference type="NCBI Taxonomy" id="1278309"/>
    <lineage>
        <taxon>Bacteria</taxon>
        <taxon>Pseudomonadati</taxon>
        <taxon>Pseudomonadota</taxon>
        <taxon>Gammaproteobacteria</taxon>
        <taxon>Oceanospirillales</taxon>
        <taxon>Oceanospirillaceae</taxon>
        <taxon>Amphritea</taxon>
    </lineage>
</organism>
<reference evidence="2 3" key="1">
    <citation type="journal article" date="2008" name="Int. J. Syst. Evol. Microbiol.">
        <title>Amphritea japonica sp. nov. and Amphritea balenae sp. nov., isolated from the sediment adjacent to sperm whale carcasses off Kagoshima, Japan.</title>
        <authorList>
            <person name="Miyazaki M."/>
            <person name="Nogi Y."/>
            <person name="Fujiwara Y."/>
            <person name="Kawato M."/>
            <person name="Nagahama T."/>
            <person name="Kubokawa K."/>
            <person name="Horikoshi K."/>
        </authorList>
    </citation>
    <scope>NUCLEOTIDE SEQUENCE [LARGE SCALE GENOMIC DNA]</scope>
    <source>
        <strain evidence="2 3">ATCC BAA-1530</strain>
    </source>
</reference>
<dbReference type="InterPro" id="IPR039422">
    <property type="entry name" value="MarR/SlyA-like"/>
</dbReference>
<dbReference type="AlphaFoldDB" id="A0A7R6P503"/>
<dbReference type="InterPro" id="IPR036388">
    <property type="entry name" value="WH-like_DNA-bd_sf"/>
</dbReference>